<dbReference type="AlphaFoldDB" id="A0A6A7A2U2"/>
<gene>
    <name evidence="1" type="ORF">CC86DRAFT_369694</name>
</gene>
<organism evidence="1 2">
    <name type="scientific">Ophiobolus disseminans</name>
    <dbReference type="NCBI Taxonomy" id="1469910"/>
    <lineage>
        <taxon>Eukaryota</taxon>
        <taxon>Fungi</taxon>
        <taxon>Dikarya</taxon>
        <taxon>Ascomycota</taxon>
        <taxon>Pezizomycotina</taxon>
        <taxon>Dothideomycetes</taxon>
        <taxon>Pleosporomycetidae</taxon>
        <taxon>Pleosporales</taxon>
        <taxon>Pleosporineae</taxon>
        <taxon>Phaeosphaeriaceae</taxon>
        <taxon>Ophiobolus</taxon>
    </lineage>
</organism>
<reference evidence="1" key="1">
    <citation type="journal article" date="2020" name="Stud. Mycol.">
        <title>101 Dothideomycetes genomes: a test case for predicting lifestyles and emergence of pathogens.</title>
        <authorList>
            <person name="Haridas S."/>
            <person name="Albert R."/>
            <person name="Binder M."/>
            <person name="Bloem J."/>
            <person name="Labutti K."/>
            <person name="Salamov A."/>
            <person name="Andreopoulos B."/>
            <person name="Baker S."/>
            <person name="Barry K."/>
            <person name="Bills G."/>
            <person name="Bluhm B."/>
            <person name="Cannon C."/>
            <person name="Castanera R."/>
            <person name="Culley D."/>
            <person name="Daum C."/>
            <person name="Ezra D."/>
            <person name="Gonzalez J."/>
            <person name="Henrissat B."/>
            <person name="Kuo A."/>
            <person name="Liang C."/>
            <person name="Lipzen A."/>
            <person name="Lutzoni F."/>
            <person name="Magnuson J."/>
            <person name="Mondo S."/>
            <person name="Nolan M."/>
            <person name="Ohm R."/>
            <person name="Pangilinan J."/>
            <person name="Park H.-J."/>
            <person name="Ramirez L."/>
            <person name="Alfaro M."/>
            <person name="Sun H."/>
            <person name="Tritt A."/>
            <person name="Yoshinaga Y."/>
            <person name="Zwiers L.-H."/>
            <person name="Turgeon B."/>
            <person name="Goodwin S."/>
            <person name="Spatafora J."/>
            <person name="Crous P."/>
            <person name="Grigoriev I."/>
        </authorList>
    </citation>
    <scope>NUCLEOTIDE SEQUENCE</scope>
    <source>
        <strain evidence="1">CBS 113818</strain>
    </source>
</reference>
<evidence type="ECO:0000313" key="1">
    <source>
        <dbReference type="EMBL" id="KAF2827601.1"/>
    </source>
</evidence>
<dbReference type="EMBL" id="MU006224">
    <property type="protein sequence ID" value="KAF2827601.1"/>
    <property type="molecule type" value="Genomic_DNA"/>
</dbReference>
<evidence type="ECO:0000313" key="2">
    <source>
        <dbReference type="Proteomes" id="UP000799424"/>
    </source>
</evidence>
<sequence length="92" mass="10167">MTYVLLQSHPFNGFSYPNSVLLHLRETLIVCAPTMRVRSVKMALERSSPRYTDAVACVRRREEAPKTEHGSVIGMERVGDAEFGVGGEAKGT</sequence>
<keyword evidence="2" id="KW-1185">Reference proteome</keyword>
<protein>
    <submittedName>
        <fullName evidence="1">Uncharacterized protein</fullName>
    </submittedName>
</protein>
<name>A0A6A7A2U2_9PLEO</name>
<dbReference type="Proteomes" id="UP000799424">
    <property type="component" value="Unassembled WGS sequence"/>
</dbReference>
<accession>A0A6A7A2U2</accession>
<proteinExistence type="predicted"/>